<keyword evidence="1" id="KW-0805">Transcription regulation</keyword>
<evidence type="ECO:0000313" key="6">
    <source>
        <dbReference type="Proteomes" id="UP000185151"/>
    </source>
</evidence>
<feature type="domain" description="HTH deoR-type" evidence="4">
    <location>
        <begin position="4"/>
        <end position="63"/>
    </location>
</feature>
<dbReference type="Gene3D" id="1.10.10.10">
    <property type="entry name" value="Winged helix-like DNA-binding domain superfamily/Winged helix DNA-binding domain"/>
    <property type="match status" value="1"/>
</dbReference>
<dbReference type="InterPro" id="IPR026881">
    <property type="entry name" value="WYL_dom"/>
</dbReference>
<dbReference type="PROSITE" id="PS00894">
    <property type="entry name" value="HTH_DEOR_1"/>
    <property type="match status" value="1"/>
</dbReference>
<dbReference type="Pfam" id="PF13280">
    <property type="entry name" value="WYL"/>
    <property type="match status" value="1"/>
</dbReference>
<keyword evidence="6" id="KW-1185">Reference proteome</keyword>
<dbReference type="PANTHER" id="PTHR34580">
    <property type="match status" value="1"/>
</dbReference>
<evidence type="ECO:0000256" key="1">
    <source>
        <dbReference type="ARBA" id="ARBA00023015"/>
    </source>
</evidence>
<dbReference type="InterPro" id="IPR036390">
    <property type="entry name" value="WH_DNA-bd_sf"/>
</dbReference>
<dbReference type="PROSITE" id="PS52050">
    <property type="entry name" value="WYL"/>
    <property type="match status" value="1"/>
</dbReference>
<evidence type="ECO:0000256" key="3">
    <source>
        <dbReference type="ARBA" id="ARBA00023163"/>
    </source>
</evidence>
<dbReference type="Proteomes" id="UP000185151">
    <property type="component" value="Unassembled WGS sequence"/>
</dbReference>
<dbReference type="InterPro" id="IPR001034">
    <property type="entry name" value="DeoR_HTH"/>
</dbReference>
<dbReference type="RefSeq" id="WP_074294253.1">
    <property type="nucleotide sequence ID" value="NZ_FSRU01000001.1"/>
</dbReference>
<evidence type="ECO:0000259" key="4">
    <source>
        <dbReference type="PROSITE" id="PS51000"/>
    </source>
</evidence>
<dbReference type="EMBL" id="FSRU01000001">
    <property type="protein sequence ID" value="SIO05759.1"/>
    <property type="molecule type" value="Genomic_DNA"/>
</dbReference>
<dbReference type="OrthoDB" id="8555652at2"/>
<dbReference type="PANTHER" id="PTHR34580:SF3">
    <property type="entry name" value="PROTEIN PAFB"/>
    <property type="match status" value="1"/>
</dbReference>
<sequence length="331" mass="36186">MLQNSTRLLRLLGMLRSAQSWHGAVLAERLGVTERTVRRDVDHLRGLGYRIGATPGPDGGYSLEAGTSLPPLLFEEDEALAVSLALRTLAASGVQGIEESALAALVKLEHLMPPRHGRKARTFFASIQKLAQAGPRVDPVVLAALAGACADREEAQFRYTDGNARVSQRTVQPQGLVNAESRWYLVAWDCSRADWRTFRVDRVIPPISTGSRFEPRRGPDKGDLAAYVSRSVSTAAYPVRAKVILHAPMQALAQSICPLVGQLAALDSQRCIVHTGAHSLHSIAAWLCTLEVEFDIEEPPELVEFLRGMNTRIHQALGRSEYKETAGPSTR</sequence>
<keyword evidence="3" id="KW-0804">Transcription</keyword>
<dbReference type="AlphaFoldDB" id="A0A1N6GDV1"/>
<dbReference type="GO" id="GO:0003677">
    <property type="term" value="F:DNA binding"/>
    <property type="evidence" value="ECO:0007669"/>
    <property type="project" value="UniProtKB-KW"/>
</dbReference>
<dbReference type="GO" id="GO:0003700">
    <property type="term" value="F:DNA-binding transcription factor activity"/>
    <property type="evidence" value="ECO:0007669"/>
    <property type="project" value="InterPro"/>
</dbReference>
<protein>
    <submittedName>
        <fullName evidence="5">Predicted DNA-binding transcriptional regulator YafY, contains an HTH and WYL domains</fullName>
    </submittedName>
</protein>
<proteinExistence type="predicted"/>
<accession>A0A1N6GDV1</accession>
<name>A0A1N6GDV1_9BURK</name>
<dbReference type="InterPro" id="IPR013196">
    <property type="entry name" value="HTH_11"/>
</dbReference>
<dbReference type="PROSITE" id="PS51000">
    <property type="entry name" value="HTH_DEOR_2"/>
    <property type="match status" value="1"/>
</dbReference>
<reference evidence="5 6" key="1">
    <citation type="submission" date="2016-11" db="EMBL/GenBank/DDBJ databases">
        <authorList>
            <person name="Jaros S."/>
            <person name="Januszkiewicz K."/>
            <person name="Wedrychowicz H."/>
        </authorList>
    </citation>
    <scope>NUCLEOTIDE SEQUENCE [LARGE SCALE GENOMIC DNA]</scope>
    <source>
        <strain evidence="5 6">GAS95</strain>
    </source>
</reference>
<organism evidence="5 6">
    <name type="scientific">Paraburkholderia phenazinium</name>
    <dbReference type="NCBI Taxonomy" id="60549"/>
    <lineage>
        <taxon>Bacteria</taxon>
        <taxon>Pseudomonadati</taxon>
        <taxon>Pseudomonadota</taxon>
        <taxon>Betaproteobacteria</taxon>
        <taxon>Burkholderiales</taxon>
        <taxon>Burkholderiaceae</taxon>
        <taxon>Paraburkholderia</taxon>
    </lineage>
</organism>
<dbReference type="SUPFAM" id="SSF46785">
    <property type="entry name" value="Winged helix' DNA-binding domain"/>
    <property type="match status" value="1"/>
</dbReference>
<keyword evidence="2 5" id="KW-0238">DNA-binding</keyword>
<dbReference type="InterPro" id="IPR036388">
    <property type="entry name" value="WH-like_DNA-bd_sf"/>
</dbReference>
<dbReference type="InterPro" id="IPR051534">
    <property type="entry name" value="CBASS_pafABC_assoc_protein"/>
</dbReference>
<gene>
    <name evidence="5" type="ORF">SAMN05444165_0712</name>
</gene>
<evidence type="ECO:0000256" key="2">
    <source>
        <dbReference type="ARBA" id="ARBA00023125"/>
    </source>
</evidence>
<dbReference type="Pfam" id="PF08279">
    <property type="entry name" value="HTH_11"/>
    <property type="match status" value="1"/>
</dbReference>
<dbReference type="InterPro" id="IPR018356">
    <property type="entry name" value="Tscrpt_reg_HTH_DeoR_CS"/>
</dbReference>
<evidence type="ECO:0000313" key="5">
    <source>
        <dbReference type="EMBL" id="SIO05759.1"/>
    </source>
</evidence>